<proteinExistence type="predicted"/>
<sequence>MSTALLWTLTLLNTVAVGALLLRMGDILQRSARTGGMAGPPVAEAASSVDRMRAGLPVAPHDLSVLFLTDECEGCSRALGELQHSDLADVLLVDLSGRSRSDHDRFRARVDARFSWLHPSPEQKQLMIQEARVRATPTYLVLRGNEVIRGGLCEDRAWIAAMSARV</sequence>
<keyword evidence="2" id="KW-1185">Reference proteome</keyword>
<dbReference type="Proteomes" id="UP000546162">
    <property type="component" value="Unassembled WGS sequence"/>
</dbReference>
<accession>A0A7W7H105</accession>
<comment type="caution">
    <text evidence="1">The sequence shown here is derived from an EMBL/GenBank/DDBJ whole genome shotgun (WGS) entry which is preliminary data.</text>
</comment>
<gene>
    <name evidence="1" type="ORF">BJY16_005356</name>
</gene>
<reference evidence="1 2" key="1">
    <citation type="submission" date="2020-08" db="EMBL/GenBank/DDBJ databases">
        <title>Sequencing the genomes of 1000 actinobacteria strains.</title>
        <authorList>
            <person name="Klenk H.-P."/>
        </authorList>
    </citation>
    <scope>NUCLEOTIDE SEQUENCE [LARGE SCALE GENOMIC DNA]</scope>
    <source>
        <strain evidence="1 2">DSM 45809</strain>
    </source>
</reference>
<organism evidence="1 2">
    <name type="scientific">Actinoplanes octamycinicus</name>
    <dbReference type="NCBI Taxonomy" id="135948"/>
    <lineage>
        <taxon>Bacteria</taxon>
        <taxon>Bacillati</taxon>
        <taxon>Actinomycetota</taxon>
        <taxon>Actinomycetes</taxon>
        <taxon>Micromonosporales</taxon>
        <taxon>Micromonosporaceae</taxon>
        <taxon>Actinoplanes</taxon>
    </lineage>
</organism>
<protein>
    <recommendedName>
        <fullName evidence="3">Thioredoxin-like protein</fullName>
    </recommendedName>
</protein>
<name>A0A7W7H105_9ACTN</name>
<evidence type="ECO:0008006" key="3">
    <source>
        <dbReference type="Google" id="ProtNLM"/>
    </source>
</evidence>
<evidence type="ECO:0000313" key="2">
    <source>
        <dbReference type="Proteomes" id="UP000546162"/>
    </source>
</evidence>
<dbReference type="AlphaFoldDB" id="A0A7W7H105"/>
<dbReference type="RefSeq" id="WP_185042331.1">
    <property type="nucleotide sequence ID" value="NZ_BAABFG010000005.1"/>
</dbReference>
<dbReference type="EMBL" id="JACHNB010000001">
    <property type="protein sequence ID" value="MBB4741897.1"/>
    <property type="molecule type" value="Genomic_DNA"/>
</dbReference>
<evidence type="ECO:0000313" key="1">
    <source>
        <dbReference type="EMBL" id="MBB4741897.1"/>
    </source>
</evidence>